<gene>
    <name evidence="1" type="ORF">BDN72DRAFT_903906</name>
</gene>
<name>A0ACD3A7Y9_9AGAR</name>
<keyword evidence="2" id="KW-1185">Reference proteome</keyword>
<sequence length="615" mass="67537">MPTLEELLEPKHIQFLEPFIPQYIVEDARIDAKAEEIKRNRAGKRKKPGDPTVHGAKAHWIDANVWNTFLKDFAKDFNGPLADYHTDFLRWFYNVAAKHRKAASQPPAPSTGVSTVKQPKAVNGKEMYRRDFKEQIREASQQQRVTAGAATDTNLKCYTTELGQQYEALDPQIVAEFERKAEVENARLKAPPPLEHIYENQEDIVLKTFHHIQQLGGWGWNQLGDLATYTFGVYRDKNQALRTFSGATIYAPGELDTACIIDETLRRKFTEAIAEWAARKLKVHSLAAATVEPSHPVDVAPIPKTPTFCDQEVATPTVPINTEYQDGYGDIFELNASPSIPRRPVKSTAGSVPQALEATDSNPPKPTLQTPTKATDPKATTSKSVLRTPTKSPGKSPKKPKSPSKRVAFDFTPAILKAAFTPAVTDAVSQTPELIERTEDQPDVMSVDEWPQPTPADSAAATELQDAIMSGVPNAGTGDTRKANKKPTKKKGKAVKRKKPAAKPHGPVQSPSDGHVIDIDKDANVGVITSSVGHNIDSTAVQGATNQETKKKEENLAKRKAAPTALEKRKDGAVKKPRLAPPQPAPTPEQRSSKRIGSDKYVHSVLGKSGRRRDT</sequence>
<evidence type="ECO:0000313" key="1">
    <source>
        <dbReference type="EMBL" id="TFK61661.1"/>
    </source>
</evidence>
<dbReference type="Proteomes" id="UP000308600">
    <property type="component" value="Unassembled WGS sequence"/>
</dbReference>
<dbReference type="EMBL" id="ML208639">
    <property type="protein sequence ID" value="TFK61661.1"/>
    <property type="molecule type" value="Genomic_DNA"/>
</dbReference>
<reference evidence="1 2" key="1">
    <citation type="journal article" date="2019" name="Nat. Ecol. Evol.">
        <title>Megaphylogeny resolves global patterns of mushroom evolution.</title>
        <authorList>
            <person name="Varga T."/>
            <person name="Krizsan K."/>
            <person name="Foldi C."/>
            <person name="Dima B."/>
            <person name="Sanchez-Garcia M."/>
            <person name="Sanchez-Ramirez S."/>
            <person name="Szollosi G.J."/>
            <person name="Szarkandi J.G."/>
            <person name="Papp V."/>
            <person name="Albert L."/>
            <person name="Andreopoulos W."/>
            <person name="Angelini C."/>
            <person name="Antonin V."/>
            <person name="Barry K.W."/>
            <person name="Bougher N.L."/>
            <person name="Buchanan P."/>
            <person name="Buyck B."/>
            <person name="Bense V."/>
            <person name="Catcheside P."/>
            <person name="Chovatia M."/>
            <person name="Cooper J."/>
            <person name="Damon W."/>
            <person name="Desjardin D."/>
            <person name="Finy P."/>
            <person name="Geml J."/>
            <person name="Haridas S."/>
            <person name="Hughes K."/>
            <person name="Justo A."/>
            <person name="Karasinski D."/>
            <person name="Kautmanova I."/>
            <person name="Kiss B."/>
            <person name="Kocsube S."/>
            <person name="Kotiranta H."/>
            <person name="LaButti K.M."/>
            <person name="Lechner B.E."/>
            <person name="Liimatainen K."/>
            <person name="Lipzen A."/>
            <person name="Lukacs Z."/>
            <person name="Mihaltcheva S."/>
            <person name="Morgado L.N."/>
            <person name="Niskanen T."/>
            <person name="Noordeloos M.E."/>
            <person name="Ohm R.A."/>
            <person name="Ortiz-Santana B."/>
            <person name="Ovrebo C."/>
            <person name="Racz N."/>
            <person name="Riley R."/>
            <person name="Savchenko A."/>
            <person name="Shiryaev A."/>
            <person name="Soop K."/>
            <person name="Spirin V."/>
            <person name="Szebenyi C."/>
            <person name="Tomsovsky M."/>
            <person name="Tulloss R.E."/>
            <person name="Uehling J."/>
            <person name="Grigoriev I.V."/>
            <person name="Vagvolgyi C."/>
            <person name="Papp T."/>
            <person name="Martin F.M."/>
            <person name="Miettinen O."/>
            <person name="Hibbett D.S."/>
            <person name="Nagy L.G."/>
        </authorList>
    </citation>
    <scope>NUCLEOTIDE SEQUENCE [LARGE SCALE GENOMIC DNA]</scope>
    <source>
        <strain evidence="1 2">NL-1719</strain>
    </source>
</reference>
<protein>
    <submittedName>
        <fullName evidence="1">Uncharacterized protein</fullName>
    </submittedName>
</protein>
<evidence type="ECO:0000313" key="2">
    <source>
        <dbReference type="Proteomes" id="UP000308600"/>
    </source>
</evidence>
<proteinExistence type="predicted"/>
<accession>A0ACD3A7Y9</accession>
<organism evidence="1 2">
    <name type="scientific">Pluteus cervinus</name>
    <dbReference type="NCBI Taxonomy" id="181527"/>
    <lineage>
        <taxon>Eukaryota</taxon>
        <taxon>Fungi</taxon>
        <taxon>Dikarya</taxon>
        <taxon>Basidiomycota</taxon>
        <taxon>Agaricomycotina</taxon>
        <taxon>Agaricomycetes</taxon>
        <taxon>Agaricomycetidae</taxon>
        <taxon>Agaricales</taxon>
        <taxon>Pluteineae</taxon>
        <taxon>Pluteaceae</taxon>
        <taxon>Pluteus</taxon>
    </lineage>
</organism>